<dbReference type="CDD" id="cd18787">
    <property type="entry name" value="SF2_C_DEAD"/>
    <property type="match status" value="1"/>
</dbReference>
<feature type="region of interest" description="Disordered" evidence="8">
    <location>
        <begin position="963"/>
        <end position="1005"/>
    </location>
</feature>
<dbReference type="OrthoDB" id="193716at2759"/>
<sequence>MEQSQRRTPFSHIRAQSADIVQSNMSTSMLFSMLPSALQARIPRLSSLRRSVSSIALSQSLVSPTPTTGFHTPDMGYTTAMVLGRSNDLGGEYGSSIDSDDEGLQMTTVAASSSEEIQLHENSTGISWKYANQGLNLLGHAVSESSACHQTGGIGNASFARQMYIHSLTYLLRALPHDMTTEEQLSVRSSLPEGVVEPLGFAVEGGMPNTATGSLKLPQRKPSLLHRTLATTIVQLVIFFQLIFPHIKNFLQSAYRYDRQHKITEKVLTQGVTTVDEIGKRGLTVTGAIYGMGNGRVGELITESATWLVEGVSGGIHEGLGEGMAMMGGMRTPARLRDHAGVCCRRLEIMFNAACRRGPASIPRVLRTATTTSAFRISSARPSPLQWTSSTSTSKSIAARPLVETRWLHVSSMLRSQAAGAREHAPQEKQTYEITKFNELLQHDLVHPNIVNRITRGMGHHTMTSVQSMTINQALQGADIIAQARTGTGKTLGFLVPTLQNILARNPDLAVRKRYSRARASDIRAIIISPTRELAEQIAVEAQKLCQDTDLIVQVAVGGNSKRDMLMKTRREGCHILVGTPGRLYDLLSDPRSGVEANDLTTLVMDEADRLLDDGFSVAIDEIQKLLPDREQVDRQTLLFSATVPREVMHLVKRTLKRGFHFVQTVKEGELATHEKVPQFLVAMPGYENFMPGLFEFCKREVEKAAKGEAMPFKAIIYFQSTANVQLSYRIFDNLIDQSGGRFGKSPLHPAEFSQIHGQLSQGQRQHTSDRFRRAKSAILFSTDVTARGLDFPNVSHVIQIGLPSNRDQYVHRVGRTGRGDKAGVGYLFIHESEIRMADNMLRGLPLKEDLSLEMAKVDMTEDAQLPASVADIISKISDATKMVDRETKYAAYMGALGQMKGISRGIEVLNQWTKFGWGWAEPPSVSPALAARLEEEETEEEETKADLVAEDDPLDLEEMVEIGNRSERENDFKRPPRPNDISTPKELGWAKEGMEGRDGIMGVH</sequence>
<name>A0A9N9Q618_9HELO</name>
<keyword evidence="12" id="KW-1185">Reference proteome</keyword>
<comment type="domain">
    <text evidence="7">The Q motif is unique to and characteristic of the DEAD box family of RNA helicases and controls ATP binding and hydrolysis.</text>
</comment>
<evidence type="ECO:0000256" key="5">
    <source>
        <dbReference type="ARBA" id="ARBA00022884"/>
    </source>
</evidence>
<dbReference type="Gene3D" id="3.40.50.300">
    <property type="entry name" value="P-loop containing nucleotide triphosphate hydrolases"/>
    <property type="match status" value="2"/>
</dbReference>
<reference evidence="11" key="1">
    <citation type="submission" date="2021-07" db="EMBL/GenBank/DDBJ databases">
        <authorList>
            <person name="Durling M."/>
        </authorList>
    </citation>
    <scope>NUCLEOTIDE SEQUENCE</scope>
</reference>
<dbReference type="InterPro" id="IPR011545">
    <property type="entry name" value="DEAD/DEAH_box_helicase_dom"/>
</dbReference>
<evidence type="ECO:0000256" key="1">
    <source>
        <dbReference type="ARBA" id="ARBA00022741"/>
    </source>
</evidence>
<dbReference type="InterPro" id="IPR014001">
    <property type="entry name" value="Helicase_ATP-bd"/>
</dbReference>
<dbReference type="PROSITE" id="PS51194">
    <property type="entry name" value="HELICASE_CTER"/>
    <property type="match status" value="1"/>
</dbReference>
<organism evidence="11 12">
    <name type="scientific">Hymenoscyphus albidus</name>
    <dbReference type="NCBI Taxonomy" id="595503"/>
    <lineage>
        <taxon>Eukaryota</taxon>
        <taxon>Fungi</taxon>
        <taxon>Dikarya</taxon>
        <taxon>Ascomycota</taxon>
        <taxon>Pezizomycotina</taxon>
        <taxon>Leotiomycetes</taxon>
        <taxon>Helotiales</taxon>
        <taxon>Helotiaceae</taxon>
        <taxon>Hymenoscyphus</taxon>
    </lineage>
</organism>
<dbReference type="Pfam" id="PF00271">
    <property type="entry name" value="Helicase_C"/>
    <property type="match status" value="1"/>
</dbReference>
<keyword evidence="6" id="KW-0539">Nucleus</keyword>
<dbReference type="SUPFAM" id="SSF52540">
    <property type="entry name" value="P-loop containing nucleoside triphosphate hydrolases"/>
    <property type="match status" value="1"/>
</dbReference>
<dbReference type="AlphaFoldDB" id="A0A9N9Q618"/>
<evidence type="ECO:0000256" key="6">
    <source>
        <dbReference type="ARBA" id="ARBA00023242"/>
    </source>
</evidence>
<evidence type="ECO:0000259" key="9">
    <source>
        <dbReference type="PROSITE" id="PS51192"/>
    </source>
</evidence>
<dbReference type="GO" id="GO:0003724">
    <property type="term" value="F:RNA helicase activity"/>
    <property type="evidence" value="ECO:0007669"/>
    <property type="project" value="UniProtKB-EC"/>
</dbReference>
<dbReference type="PROSITE" id="PS00039">
    <property type="entry name" value="DEAD_ATP_HELICASE"/>
    <property type="match status" value="1"/>
</dbReference>
<feature type="compositionally biased region" description="Basic and acidic residues" evidence="8">
    <location>
        <begin position="989"/>
        <end position="999"/>
    </location>
</feature>
<comment type="caution">
    <text evidence="11">The sequence shown here is derived from an EMBL/GenBank/DDBJ whole genome shotgun (WGS) entry which is preliminary data.</text>
</comment>
<feature type="domain" description="Helicase C-terminal" evidence="10">
    <location>
        <begin position="690"/>
        <end position="866"/>
    </location>
</feature>
<dbReference type="InterPro" id="IPR001650">
    <property type="entry name" value="Helicase_C-like"/>
</dbReference>
<keyword evidence="4 7" id="KW-0067">ATP-binding</keyword>
<comment type="similarity">
    <text evidence="7">Belongs to the DEAD box helicase family.</text>
</comment>
<comment type="function">
    <text evidence="7">RNA helicase.</text>
</comment>
<dbReference type="EMBL" id="CAJVRM010000160">
    <property type="protein sequence ID" value="CAG8976022.1"/>
    <property type="molecule type" value="Genomic_DNA"/>
</dbReference>
<keyword evidence="2 7" id="KW-0378">Hydrolase</keyword>
<dbReference type="Proteomes" id="UP000701801">
    <property type="component" value="Unassembled WGS sequence"/>
</dbReference>
<evidence type="ECO:0000259" key="10">
    <source>
        <dbReference type="PROSITE" id="PS51194"/>
    </source>
</evidence>
<dbReference type="PANTHER" id="PTHR24031">
    <property type="entry name" value="RNA HELICASE"/>
    <property type="match status" value="1"/>
</dbReference>
<comment type="catalytic activity">
    <reaction evidence="7">
        <text>ATP + H2O = ADP + phosphate + H(+)</text>
        <dbReference type="Rhea" id="RHEA:13065"/>
        <dbReference type="ChEBI" id="CHEBI:15377"/>
        <dbReference type="ChEBI" id="CHEBI:15378"/>
        <dbReference type="ChEBI" id="CHEBI:30616"/>
        <dbReference type="ChEBI" id="CHEBI:43474"/>
        <dbReference type="ChEBI" id="CHEBI:456216"/>
        <dbReference type="EC" id="3.6.4.13"/>
    </reaction>
</comment>
<keyword evidence="1 7" id="KW-0547">Nucleotide-binding</keyword>
<keyword evidence="3 7" id="KW-0347">Helicase</keyword>
<evidence type="ECO:0000256" key="4">
    <source>
        <dbReference type="ARBA" id="ARBA00022840"/>
    </source>
</evidence>
<gene>
    <name evidence="11" type="ORF">HYALB_00007549</name>
</gene>
<protein>
    <recommendedName>
        <fullName evidence="7">ATP-dependent RNA helicase</fullName>
        <ecNumber evidence="7">3.6.4.13</ecNumber>
    </recommendedName>
</protein>
<feature type="compositionally biased region" description="Basic and acidic residues" evidence="8">
    <location>
        <begin position="965"/>
        <end position="975"/>
    </location>
</feature>
<dbReference type="PROSITE" id="PS51192">
    <property type="entry name" value="HELICASE_ATP_BIND_1"/>
    <property type="match status" value="1"/>
</dbReference>
<evidence type="ECO:0000313" key="11">
    <source>
        <dbReference type="EMBL" id="CAG8976022.1"/>
    </source>
</evidence>
<proteinExistence type="inferred from homology"/>
<dbReference type="Pfam" id="PF00270">
    <property type="entry name" value="DEAD"/>
    <property type="match status" value="1"/>
</dbReference>
<dbReference type="EC" id="3.6.4.13" evidence="7"/>
<evidence type="ECO:0000313" key="12">
    <source>
        <dbReference type="Proteomes" id="UP000701801"/>
    </source>
</evidence>
<dbReference type="SMART" id="SM00490">
    <property type="entry name" value="HELICc"/>
    <property type="match status" value="1"/>
</dbReference>
<evidence type="ECO:0000256" key="8">
    <source>
        <dbReference type="SAM" id="MobiDB-lite"/>
    </source>
</evidence>
<dbReference type="InterPro" id="IPR000629">
    <property type="entry name" value="RNA-helicase_DEAD-box_CS"/>
</dbReference>
<evidence type="ECO:0000256" key="3">
    <source>
        <dbReference type="ARBA" id="ARBA00022806"/>
    </source>
</evidence>
<dbReference type="SMART" id="SM00487">
    <property type="entry name" value="DEXDc"/>
    <property type="match status" value="1"/>
</dbReference>
<dbReference type="GO" id="GO:0016787">
    <property type="term" value="F:hydrolase activity"/>
    <property type="evidence" value="ECO:0007669"/>
    <property type="project" value="UniProtKB-KW"/>
</dbReference>
<accession>A0A9N9Q618</accession>
<feature type="domain" description="Helicase ATP-binding" evidence="9">
    <location>
        <begin position="471"/>
        <end position="662"/>
    </location>
</feature>
<evidence type="ECO:0000256" key="7">
    <source>
        <dbReference type="RuleBase" id="RU365068"/>
    </source>
</evidence>
<keyword evidence="5 7" id="KW-0694">RNA-binding</keyword>
<dbReference type="GO" id="GO:0005524">
    <property type="term" value="F:ATP binding"/>
    <property type="evidence" value="ECO:0007669"/>
    <property type="project" value="UniProtKB-UniRule"/>
</dbReference>
<evidence type="ECO:0000256" key="2">
    <source>
        <dbReference type="ARBA" id="ARBA00022801"/>
    </source>
</evidence>
<dbReference type="InterPro" id="IPR027417">
    <property type="entry name" value="P-loop_NTPase"/>
</dbReference>
<dbReference type="GO" id="GO:0003723">
    <property type="term" value="F:RNA binding"/>
    <property type="evidence" value="ECO:0007669"/>
    <property type="project" value="UniProtKB-UniRule"/>
</dbReference>